<dbReference type="EMBL" id="CP064782">
    <property type="protein sequence ID" value="QWT48168.1"/>
    <property type="molecule type" value="Genomic_DNA"/>
</dbReference>
<dbReference type="SMART" id="SM00897">
    <property type="entry name" value="FIST"/>
    <property type="match status" value="1"/>
</dbReference>
<evidence type="ECO:0000256" key="3">
    <source>
        <dbReference type="SAM" id="MobiDB-lite"/>
    </source>
</evidence>
<keyword evidence="6" id="KW-1185">Reference proteome</keyword>
<gene>
    <name evidence="5" type="ORF">Azoinq_09835</name>
</gene>
<evidence type="ECO:0000313" key="5">
    <source>
        <dbReference type="EMBL" id="QWT48168.1"/>
    </source>
</evidence>
<dbReference type="SMART" id="SM00283">
    <property type="entry name" value="MA"/>
    <property type="match status" value="1"/>
</dbReference>
<organism evidence="5 6">
    <name type="scientific">Azospira inquinata</name>
    <dbReference type="NCBI Taxonomy" id="2785627"/>
    <lineage>
        <taxon>Bacteria</taxon>
        <taxon>Pseudomonadati</taxon>
        <taxon>Pseudomonadota</taxon>
        <taxon>Betaproteobacteria</taxon>
        <taxon>Rhodocyclales</taxon>
        <taxon>Rhodocyclaceae</taxon>
        <taxon>Azospira</taxon>
    </lineage>
</organism>
<name>A0A975XTW5_9RHOO</name>
<accession>A0A975XTW5</accession>
<keyword evidence="1 2" id="KW-0807">Transducer</keyword>
<dbReference type="Pfam" id="PF08495">
    <property type="entry name" value="FIST"/>
    <property type="match status" value="1"/>
</dbReference>
<dbReference type="PANTHER" id="PTHR32089">
    <property type="entry name" value="METHYL-ACCEPTING CHEMOTAXIS PROTEIN MCPB"/>
    <property type="match status" value="1"/>
</dbReference>
<feature type="domain" description="Methyl-accepting transducer" evidence="4">
    <location>
        <begin position="458"/>
        <end position="646"/>
    </location>
</feature>
<dbReference type="SMART" id="SM01204">
    <property type="entry name" value="FIST_C"/>
    <property type="match status" value="1"/>
</dbReference>
<dbReference type="InterPro" id="IPR013702">
    <property type="entry name" value="FIST_domain_N"/>
</dbReference>
<dbReference type="InterPro" id="IPR004089">
    <property type="entry name" value="MCPsignal_dom"/>
</dbReference>
<evidence type="ECO:0000313" key="6">
    <source>
        <dbReference type="Proteomes" id="UP000683428"/>
    </source>
</evidence>
<dbReference type="GO" id="GO:0016020">
    <property type="term" value="C:membrane"/>
    <property type="evidence" value="ECO:0007669"/>
    <property type="project" value="InterPro"/>
</dbReference>
<dbReference type="KEGG" id="aiq:Azoinq_09835"/>
<feature type="region of interest" description="Disordered" evidence="3">
    <location>
        <begin position="1"/>
        <end position="29"/>
    </location>
</feature>
<evidence type="ECO:0000259" key="4">
    <source>
        <dbReference type="PROSITE" id="PS50111"/>
    </source>
</evidence>
<dbReference type="Pfam" id="PF10442">
    <property type="entry name" value="FIST_C"/>
    <property type="match status" value="1"/>
</dbReference>
<protein>
    <submittedName>
        <fullName evidence="5">FIST C-terminal domain-containing protein</fullName>
    </submittedName>
</protein>
<dbReference type="PANTHER" id="PTHR32089:SF112">
    <property type="entry name" value="LYSOZYME-LIKE PROTEIN-RELATED"/>
    <property type="match status" value="1"/>
</dbReference>
<dbReference type="GO" id="GO:0007165">
    <property type="term" value="P:signal transduction"/>
    <property type="evidence" value="ECO:0007669"/>
    <property type="project" value="UniProtKB-KW"/>
</dbReference>
<sequence length="660" mass="70637">MFDRLFGRTAPHTPRQDAPTDSLTAGGPLDTGALPGDLAQLGIPPGSGGLLLAFVPPHVNFSPVADRLAALGQGRQVAVLSSSGALCTGSGSVYCGANPGDRIGSFLWLSDALLADTQTFHINLHTAEGGRASERTARTRQELERINLKFPIESHNTFALVFCDGLSASEGFLMRAWYECGRFPCLAIGGSAGGKLDFSGTYIQDGTRPLSGQALVIFCKTRPGIRFTPFRTHNFEPTGKSWLVGEADPVARSVTSVFDDNGRSQPFPEALAAHFHCPVGQLGKALEGYTFAVSVENKMFIRSVSSLGAGQINFFCDIEFGDRLHLLKAKDFLRTTEADWQHFLQGKPRPAAMLLNDCVLRRVGNGAQLGQARFFDGTPAAGFSTFGEILGIPMNQTLSALVFFRAGEDFRNDYLDAFPVHYAGYAAHYSSRALSRWEALNAIQTRIVGQAFSYQEHIEPLLAALPALQNAAEHQATALEQALGRIKEVGETAASSRSSQESLNVSLDDLQQISEAISRITGGISAIADQTNLLALNAAIEAARAGEAGRGFAVVADEVRKLAQSSKDQADATAKSIRQAVEKISHIRQVAEGSMSDMETLAEKSEAASSQMQAMSTAAQEERASMAQGLGGLQDLTAQMSSMSQSLGQLQFLQDLIAKL</sequence>
<dbReference type="InterPro" id="IPR019494">
    <property type="entry name" value="FIST_C"/>
</dbReference>
<evidence type="ECO:0000256" key="2">
    <source>
        <dbReference type="PROSITE-ProRule" id="PRU00284"/>
    </source>
</evidence>
<dbReference type="PROSITE" id="PS50111">
    <property type="entry name" value="CHEMOTAXIS_TRANSDUC_2"/>
    <property type="match status" value="1"/>
</dbReference>
<evidence type="ECO:0000256" key="1">
    <source>
        <dbReference type="ARBA" id="ARBA00023224"/>
    </source>
</evidence>
<reference evidence="5" key="1">
    <citation type="submission" date="2020-11" db="EMBL/GenBank/DDBJ databases">
        <title>Azospira inquinata sp. nov.</title>
        <authorList>
            <person name="Moe W.M."/>
            <person name="Mikes M.C."/>
        </authorList>
    </citation>
    <scope>NUCLEOTIDE SEQUENCE</scope>
    <source>
        <strain evidence="5">Azo-3</strain>
    </source>
</reference>
<dbReference type="Pfam" id="PF00015">
    <property type="entry name" value="MCPsignal"/>
    <property type="match status" value="1"/>
</dbReference>
<dbReference type="Proteomes" id="UP000683428">
    <property type="component" value="Chromosome"/>
</dbReference>
<dbReference type="AlphaFoldDB" id="A0A975XTW5"/>
<proteinExistence type="predicted"/>